<evidence type="ECO:0000256" key="2">
    <source>
        <dbReference type="ARBA" id="ARBA00009285"/>
    </source>
</evidence>
<keyword evidence="6" id="KW-0509">mRNA transport</keyword>
<dbReference type="SUPFAM" id="SSF52058">
    <property type="entry name" value="L domain-like"/>
    <property type="match status" value="1"/>
</dbReference>
<dbReference type="GO" id="GO:0000055">
    <property type="term" value="P:ribosomal large subunit export from nucleus"/>
    <property type="evidence" value="ECO:0007669"/>
    <property type="project" value="EnsemblFungi"/>
</dbReference>
<dbReference type="InterPro" id="IPR032675">
    <property type="entry name" value="LRR_dom_sf"/>
</dbReference>
<dbReference type="GO" id="GO:0030621">
    <property type="term" value="F:U4 snRNA binding"/>
    <property type="evidence" value="ECO:0007669"/>
    <property type="project" value="EnsemblFungi"/>
</dbReference>
<feature type="region of interest" description="Disordered" evidence="8">
    <location>
        <begin position="1"/>
        <end position="36"/>
    </location>
</feature>
<dbReference type="PROSITE" id="PS51281">
    <property type="entry name" value="TAP_C"/>
    <property type="match status" value="1"/>
</dbReference>
<dbReference type="InParanoid" id="A3M0A0"/>
<dbReference type="GO" id="GO:0015288">
    <property type="term" value="F:porin activity"/>
    <property type="evidence" value="ECO:0007669"/>
    <property type="project" value="EnsemblFungi"/>
</dbReference>
<evidence type="ECO:0000313" key="11">
    <source>
        <dbReference type="EMBL" id="ABN68482.2"/>
    </source>
</evidence>
<keyword evidence="5" id="KW-0677">Repeat</keyword>
<dbReference type="eggNOG" id="KOG3763">
    <property type="taxonomic scope" value="Eukaryota"/>
</dbReference>
<evidence type="ECO:0000256" key="7">
    <source>
        <dbReference type="ARBA" id="ARBA00023242"/>
    </source>
</evidence>
<dbReference type="RefSeq" id="XP_001386511.2">
    <property type="nucleotide sequence ID" value="XM_001386474.1"/>
</dbReference>
<dbReference type="InterPro" id="IPR009060">
    <property type="entry name" value="UBA-like_sf"/>
</dbReference>
<evidence type="ECO:0000256" key="8">
    <source>
        <dbReference type="SAM" id="MobiDB-lite"/>
    </source>
</evidence>
<dbReference type="Gene3D" id="1.10.8.10">
    <property type="entry name" value="DNA helicase RuvA subunit, C-terminal domain"/>
    <property type="match status" value="1"/>
</dbReference>
<feature type="compositionally biased region" description="Basic residues" evidence="8">
    <location>
        <begin position="468"/>
        <end position="479"/>
    </location>
</feature>
<feature type="compositionally biased region" description="Polar residues" evidence="8">
    <location>
        <begin position="451"/>
        <end position="463"/>
    </location>
</feature>
<dbReference type="PANTHER" id="PTHR10662:SF22">
    <property type="entry name" value="NUCLEAR RNA EXPORT FACTOR 1"/>
    <property type="match status" value="1"/>
</dbReference>
<dbReference type="STRING" id="322104.A3M0A0"/>
<evidence type="ECO:0000256" key="4">
    <source>
        <dbReference type="ARBA" id="ARBA00022614"/>
    </source>
</evidence>
<dbReference type="SUPFAM" id="SSF54427">
    <property type="entry name" value="NTF2-like"/>
    <property type="match status" value="1"/>
</dbReference>
<dbReference type="GO" id="GO:0005737">
    <property type="term" value="C:cytoplasm"/>
    <property type="evidence" value="ECO:0007669"/>
    <property type="project" value="EnsemblFungi"/>
</dbReference>
<dbReference type="GO" id="GO:0042272">
    <property type="term" value="C:nuclear RNA export factor complex"/>
    <property type="evidence" value="ECO:0007669"/>
    <property type="project" value="EnsemblFungi"/>
</dbReference>
<keyword evidence="3" id="KW-0813">Transport</keyword>
<feature type="domain" description="NTF2" evidence="9">
    <location>
        <begin position="318"/>
        <end position="507"/>
    </location>
</feature>
<protein>
    <submittedName>
        <fullName evidence="11">Nuclear mRNA export, poly(A)+RNA binding protein</fullName>
    </submittedName>
</protein>
<dbReference type="AlphaFoldDB" id="A3M0A0"/>
<dbReference type="InterPro" id="IPR040736">
    <property type="entry name" value="Mex67_RRM"/>
</dbReference>
<sequence length="614" mass="67965">MSYRGRGRGGFHNQNNFNNRNNNNNQNNGAFGNPQNHQNQAEQFAAQNSVPIEIVGWNGASPAECISFISRKCRVAVSNYNVDPGSGILKGYVKNQNDAATLMNWNGVKFAGQSLKFSKVNVGSQVQSATTSNAIEVITNFLKSRYQPDIKLLNLTNVKSDPNLSAQGFFGSISTSSKFFPALMKVAEDNKLDVLSVDLSANELSDLSSISTLAHTFPQLQNLSLMNNNFNKLKVFETWRHKLNFLRELILGGNPLLANQTNPAEINKIKLELMKSFPRLVVLDGEILRNEQLLSTTLSLPFTGSTSMFFQDEEIRNMSTNFISNYLKLWDGNRGDLMILYQSESQFSIQVDSSHPYLLDTTTTTSYSNGGTDFGNYLSNSRNLTRVSSIKSRISRVAIGQEQIFKAFNQLPKTRHDLMTNPDLFSMECFRFPLLNGIMIVIHGSFEETAQPETDPNANNAQNGPRGRFNHPKHKKPALSKKSFDRTFVVIPGPNGSMIVASDLLSIRPHAGKDAWNTVAKVPAAAIASGTASPAPVAPVGVPQRVPTPADLPQDIKANLNPLQQELLVKILVETKLNMQYSIMLCEQSNWDYQQCTINFKNSAATLPREAFAA</sequence>
<name>A3M0A0_PICST</name>
<dbReference type="GO" id="GO:0005643">
    <property type="term" value="C:nuclear pore"/>
    <property type="evidence" value="ECO:0007669"/>
    <property type="project" value="EnsemblFungi"/>
</dbReference>
<organism evidence="11 12">
    <name type="scientific">Scheffersomyces stipitis (strain ATCC 58785 / CBS 6054 / NBRC 10063 / NRRL Y-11545)</name>
    <name type="common">Yeast</name>
    <name type="synonym">Pichia stipitis</name>
    <dbReference type="NCBI Taxonomy" id="322104"/>
    <lineage>
        <taxon>Eukaryota</taxon>
        <taxon>Fungi</taxon>
        <taxon>Dikarya</taxon>
        <taxon>Ascomycota</taxon>
        <taxon>Saccharomycotina</taxon>
        <taxon>Pichiomycetes</taxon>
        <taxon>Debaryomycetaceae</taxon>
        <taxon>Scheffersomyces</taxon>
    </lineage>
</organism>
<dbReference type="GO" id="GO:0030620">
    <property type="term" value="F:U2 snRNA binding"/>
    <property type="evidence" value="ECO:0007669"/>
    <property type="project" value="EnsemblFungi"/>
</dbReference>
<dbReference type="GO" id="GO:0071528">
    <property type="term" value="P:tRNA re-export from nucleus"/>
    <property type="evidence" value="ECO:0007669"/>
    <property type="project" value="EnsemblFungi"/>
</dbReference>
<dbReference type="Pfam" id="PF22602">
    <property type="entry name" value="NXF_NTF2"/>
    <property type="match status" value="1"/>
</dbReference>
<keyword evidence="7" id="KW-0539">Nucleus</keyword>
<proteinExistence type="inferred from homology"/>
<dbReference type="Pfam" id="PF18444">
    <property type="entry name" value="RRM_9"/>
    <property type="match status" value="1"/>
</dbReference>
<keyword evidence="4" id="KW-0433">Leucine-rich repeat</keyword>
<keyword evidence="12" id="KW-1185">Reference proteome</keyword>
<accession>A3M0A0</accession>
<dbReference type="Gene3D" id="3.10.450.50">
    <property type="match status" value="1"/>
</dbReference>
<dbReference type="Pfam" id="PF03943">
    <property type="entry name" value="TAP_C"/>
    <property type="match status" value="1"/>
</dbReference>
<feature type="domain" description="TAP-C" evidence="10">
    <location>
        <begin position="562"/>
        <end position="614"/>
    </location>
</feature>
<reference evidence="11 12" key="1">
    <citation type="journal article" date="2007" name="Nat. Biotechnol.">
        <title>Genome sequence of the lignocellulose-bioconverting and xylose-fermenting yeast Pichia stipitis.</title>
        <authorList>
            <person name="Jeffries T.W."/>
            <person name="Grigoriev I.V."/>
            <person name="Grimwood J."/>
            <person name="Laplaza J.M."/>
            <person name="Aerts A."/>
            <person name="Salamov A."/>
            <person name="Schmutz J."/>
            <person name="Lindquist E."/>
            <person name="Dehal P."/>
            <person name="Shapiro H."/>
            <person name="Jin Y.S."/>
            <person name="Passoth V."/>
            <person name="Richardson P.M."/>
        </authorList>
    </citation>
    <scope>NUCLEOTIDE SEQUENCE [LARGE SCALE GENOMIC DNA]</scope>
    <source>
        <strain evidence="12">ATCC 58785 / CBS 6054 / NBRC 10063 / NRRL Y-11545</strain>
    </source>
</reference>
<dbReference type="OrthoDB" id="25872at2759"/>
<dbReference type="OMA" id="YGGHEAW"/>
<dbReference type="SUPFAM" id="SSF46934">
    <property type="entry name" value="UBA-like"/>
    <property type="match status" value="1"/>
</dbReference>
<dbReference type="GO" id="GO:0030623">
    <property type="term" value="F:U5 snRNA binding"/>
    <property type="evidence" value="ECO:0007669"/>
    <property type="project" value="EnsemblFungi"/>
</dbReference>
<evidence type="ECO:0000259" key="9">
    <source>
        <dbReference type="PROSITE" id="PS50177"/>
    </source>
</evidence>
<dbReference type="Gene3D" id="3.80.10.10">
    <property type="entry name" value="Ribonuclease Inhibitor"/>
    <property type="match status" value="1"/>
</dbReference>
<dbReference type="GO" id="GO:0017070">
    <property type="term" value="F:U6 snRNA binding"/>
    <property type="evidence" value="ECO:0007669"/>
    <property type="project" value="EnsemblFungi"/>
</dbReference>
<feature type="compositionally biased region" description="Low complexity" evidence="8">
    <location>
        <begin position="11"/>
        <end position="36"/>
    </location>
</feature>
<comment type="subcellular location">
    <subcellularLocation>
        <location evidence="1">Nucleus</location>
    </subcellularLocation>
</comment>
<dbReference type="GO" id="GO:0030619">
    <property type="term" value="F:U1 snRNA binding"/>
    <property type="evidence" value="ECO:0007669"/>
    <property type="project" value="EnsemblFungi"/>
</dbReference>
<dbReference type="Proteomes" id="UP000002258">
    <property type="component" value="Chromosome 8"/>
</dbReference>
<dbReference type="InterPro" id="IPR005637">
    <property type="entry name" value="TAP_C_dom"/>
</dbReference>
<dbReference type="InterPro" id="IPR030217">
    <property type="entry name" value="NXF_fam"/>
</dbReference>
<dbReference type="InterPro" id="IPR032710">
    <property type="entry name" value="NTF2-like_dom_sf"/>
</dbReference>
<dbReference type="GO" id="GO:0016973">
    <property type="term" value="P:poly(A)+ mRNA export from nucleus"/>
    <property type="evidence" value="ECO:0007669"/>
    <property type="project" value="EnsemblFungi"/>
</dbReference>
<dbReference type="SMART" id="SM00804">
    <property type="entry name" value="TAP_C"/>
    <property type="match status" value="1"/>
</dbReference>
<gene>
    <name evidence="11" type="primary">MEX67</name>
    <name evidence="11" type="ORF">PICST_85667</name>
</gene>
<comment type="similarity">
    <text evidence="2">Belongs to the NXF family.</text>
</comment>
<dbReference type="KEGG" id="pic:PICST_85667"/>
<evidence type="ECO:0000313" key="12">
    <source>
        <dbReference type="Proteomes" id="UP000002258"/>
    </source>
</evidence>
<dbReference type="GO" id="GO:0000056">
    <property type="term" value="P:ribosomal small subunit export from nucleus"/>
    <property type="evidence" value="ECO:0007669"/>
    <property type="project" value="EnsemblFungi"/>
</dbReference>
<dbReference type="CDD" id="cd14342">
    <property type="entry name" value="UBA_TAP-C"/>
    <property type="match status" value="1"/>
</dbReference>
<evidence type="ECO:0000256" key="1">
    <source>
        <dbReference type="ARBA" id="ARBA00004123"/>
    </source>
</evidence>
<dbReference type="GO" id="GO:0000049">
    <property type="term" value="F:tRNA binding"/>
    <property type="evidence" value="ECO:0007669"/>
    <property type="project" value="EnsemblFungi"/>
</dbReference>
<dbReference type="EMBL" id="CP000502">
    <property type="protein sequence ID" value="ABN68482.2"/>
    <property type="molecule type" value="Genomic_DNA"/>
</dbReference>
<evidence type="ECO:0000259" key="10">
    <source>
        <dbReference type="PROSITE" id="PS51281"/>
    </source>
</evidence>
<dbReference type="PROSITE" id="PS50177">
    <property type="entry name" value="NTF2_DOMAIN"/>
    <property type="match status" value="1"/>
</dbReference>
<evidence type="ECO:0000256" key="5">
    <source>
        <dbReference type="ARBA" id="ARBA00022737"/>
    </source>
</evidence>
<dbReference type="InterPro" id="IPR002075">
    <property type="entry name" value="NTF2_dom"/>
</dbReference>
<dbReference type="InterPro" id="IPR018222">
    <property type="entry name" value="Nuclear_transport_factor_2_euk"/>
</dbReference>
<feature type="region of interest" description="Disordered" evidence="8">
    <location>
        <begin position="449"/>
        <end position="480"/>
    </location>
</feature>
<dbReference type="FunCoup" id="A3M0A0">
    <property type="interactions" value="536"/>
</dbReference>
<dbReference type="HOGENOM" id="CLU_024991_1_1_1"/>
<dbReference type="PANTHER" id="PTHR10662">
    <property type="entry name" value="NUCLEAR RNA EXPORT FACTOR"/>
    <property type="match status" value="1"/>
</dbReference>
<dbReference type="InterPro" id="IPR057125">
    <property type="entry name" value="NXF1/2/3/5-like_LRR"/>
</dbReference>
<evidence type="ECO:0000256" key="6">
    <source>
        <dbReference type="ARBA" id="ARBA00022816"/>
    </source>
</evidence>
<dbReference type="GeneID" id="4840921"/>
<dbReference type="GO" id="GO:0008033">
    <property type="term" value="P:tRNA processing"/>
    <property type="evidence" value="ECO:0007669"/>
    <property type="project" value="EnsemblFungi"/>
</dbReference>
<dbReference type="Pfam" id="PF24048">
    <property type="entry name" value="LRR_NXF1-5"/>
    <property type="match status" value="1"/>
</dbReference>
<evidence type="ECO:0000256" key="3">
    <source>
        <dbReference type="ARBA" id="ARBA00022448"/>
    </source>
</evidence>